<reference evidence="1" key="1">
    <citation type="submission" date="2014-05" db="EMBL/GenBank/DDBJ databases">
        <authorList>
            <person name="Chronopoulou M."/>
        </authorList>
    </citation>
    <scope>NUCLEOTIDE SEQUENCE</scope>
    <source>
        <tissue evidence="1">Whole organism</tissue>
    </source>
</reference>
<proteinExistence type="predicted"/>
<dbReference type="AlphaFoldDB" id="A0A0K2V0P5"/>
<sequence>MWIECYETELDQTVTEQVCCYKNYYDLIPVYYLFLTSLPLLDIFL</sequence>
<evidence type="ECO:0000313" key="1">
    <source>
        <dbReference type="EMBL" id="CDW43556.1"/>
    </source>
</evidence>
<dbReference type="EMBL" id="HACA01026195">
    <property type="protein sequence ID" value="CDW43556.1"/>
    <property type="molecule type" value="Transcribed_RNA"/>
</dbReference>
<accession>A0A0K2V0P5</accession>
<protein>
    <submittedName>
        <fullName evidence="1">Uncharacterized protein</fullName>
    </submittedName>
</protein>
<name>A0A0K2V0P5_LEPSM</name>
<organism evidence="1">
    <name type="scientific">Lepeophtheirus salmonis</name>
    <name type="common">Salmon louse</name>
    <name type="synonym">Caligus salmonis</name>
    <dbReference type="NCBI Taxonomy" id="72036"/>
    <lineage>
        <taxon>Eukaryota</taxon>
        <taxon>Metazoa</taxon>
        <taxon>Ecdysozoa</taxon>
        <taxon>Arthropoda</taxon>
        <taxon>Crustacea</taxon>
        <taxon>Multicrustacea</taxon>
        <taxon>Hexanauplia</taxon>
        <taxon>Copepoda</taxon>
        <taxon>Siphonostomatoida</taxon>
        <taxon>Caligidae</taxon>
        <taxon>Lepeophtheirus</taxon>
    </lineage>
</organism>